<dbReference type="Gene3D" id="2.10.260.10">
    <property type="match status" value="1"/>
</dbReference>
<accession>A0AAW8R379</accession>
<evidence type="ECO:0000259" key="1">
    <source>
        <dbReference type="SMART" id="SM00966"/>
    </source>
</evidence>
<comment type="caution">
    <text evidence="2">The sequence shown here is derived from an EMBL/GenBank/DDBJ whole genome shotgun (WGS) entry which is preliminary data.</text>
</comment>
<dbReference type="GO" id="GO:0001558">
    <property type="term" value="P:regulation of cell growth"/>
    <property type="evidence" value="ECO:0007669"/>
    <property type="project" value="InterPro"/>
</dbReference>
<dbReference type="AlphaFoldDB" id="A0AAW8R379"/>
<feature type="domain" description="SpoVT-AbrB" evidence="1">
    <location>
        <begin position="10"/>
        <end position="56"/>
    </location>
</feature>
<dbReference type="SUPFAM" id="SSF89447">
    <property type="entry name" value="AbrB/MazE/MraZ-like"/>
    <property type="match status" value="1"/>
</dbReference>
<dbReference type="Pfam" id="PF15937">
    <property type="entry name" value="PrlF_antitoxin"/>
    <property type="match status" value="1"/>
</dbReference>
<dbReference type="InterPro" id="IPR031848">
    <property type="entry name" value="PrlF_antitoxin"/>
</dbReference>
<dbReference type="GO" id="GO:0003677">
    <property type="term" value="F:DNA binding"/>
    <property type="evidence" value="ECO:0007669"/>
    <property type="project" value="InterPro"/>
</dbReference>
<dbReference type="InterPro" id="IPR007159">
    <property type="entry name" value="SpoVT-AbrB_dom"/>
</dbReference>
<dbReference type="Proteomes" id="UP001249020">
    <property type="component" value="Unassembled WGS sequence"/>
</dbReference>
<sequence>MPQLPLQTESTLTERYQTTVPSVVRKALQLGKKDKIRFTVESNGSVTLSRADSIEEDPALYAFLSFLGDDIEQHPENIQALSADTMHKADNFISAVEIDLDSPLDEEE</sequence>
<dbReference type="GO" id="GO:0097351">
    <property type="term" value="F:toxin sequestering activity"/>
    <property type="evidence" value="ECO:0007669"/>
    <property type="project" value="InterPro"/>
</dbReference>
<dbReference type="EMBL" id="JAVRIE010000004">
    <property type="protein sequence ID" value="MDT0583159.1"/>
    <property type="molecule type" value="Genomic_DNA"/>
</dbReference>
<name>A0AAW8R379_9ALTE</name>
<dbReference type="InterPro" id="IPR037914">
    <property type="entry name" value="SpoVT-AbrB_sf"/>
</dbReference>
<organism evidence="2 3">
    <name type="scientific">Brumicola blandensis</name>
    <dbReference type="NCBI Taxonomy" id="3075611"/>
    <lineage>
        <taxon>Bacteria</taxon>
        <taxon>Pseudomonadati</taxon>
        <taxon>Pseudomonadota</taxon>
        <taxon>Gammaproteobacteria</taxon>
        <taxon>Alteromonadales</taxon>
        <taxon>Alteromonadaceae</taxon>
        <taxon>Brumicola</taxon>
    </lineage>
</organism>
<protein>
    <submittedName>
        <fullName evidence="2">Type II toxin-antitoxin system PrlF family antitoxin</fullName>
    </submittedName>
</protein>
<dbReference type="GO" id="GO:0003700">
    <property type="term" value="F:DNA-binding transcription factor activity"/>
    <property type="evidence" value="ECO:0007669"/>
    <property type="project" value="InterPro"/>
</dbReference>
<dbReference type="SMART" id="SM00966">
    <property type="entry name" value="SpoVT_AbrB"/>
    <property type="match status" value="1"/>
</dbReference>
<reference evidence="2 3" key="1">
    <citation type="submission" date="2023-09" db="EMBL/GenBank/DDBJ databases">
        <authorList>
            <person name="Rey-Velasco X."/>
        </authorList>
    </citation>
    <scope>NUCLEOTIDE SEQUENCE [LARGE SCALE GENOMIC DNA]</scope>
    <source>
        <strain evidence="2 3">W409</strain>
    </source>
</reference>
<evidence type="ECO:0000313" key="2">
    <source>
        <dbReference type="EMBL" id="MDT0583159.1"/>
    </source>
</evidence>
<evidence type="ECO:0000313" key="3">
    <source>
        <dbReference type="Proteomes" id="UP001249020"/>
    </source>
</evidence>
<keyword evidence="3" id="KW-1185">Reference proteome</keyword>
<dbReference type="RefSeq" id="WP_311361927.1">
    <property type="nucleotide sequence ID" value="NZ_JAVRIE010000004.1"/>
</dbReference>
<gene>
    <name evidence="2" type="ORF">RM544_11470</name>
</gene>
<proteinExistence type="predicted"/>